<sequence>MREASKRLFPFFHGEILHSPNGRSAEVPGEIVLWSSRSSDRLWAKKGLTLGQGADERLPWPLCRDWPRPISWPEQMRMQAKRGAQRKLLICSSFRPCGWGPQPAKSSRWGQSLKSPWMVPGKSLGTLMARTSSVARYKG</sequence>
<accession>A0A146F4J2</accession>
<evidence type="ECO:0000313" key="1">
    <source>
        <dbReference type="EMBL" id="GAT21025.1"/>
    </source>
</evidence>
<gene>
    <name evidence="1" type="ORF">RIB2604_00900460</name>
</gene>
<organism evidence="1 2">
    <name type="scientific">Aspergillus kawachii</name>
    <name type="common">White koji mold</name>
    <name type="synonym">Aspergillus awamori var. kawachi</name>
    <dbReference type="NCBI Taxonomy" id="1069201"/>
    <lineage>
        <taxon>Eukaryota</taxon>
        <taxon>Fungi</taxon>
        <taxon>Dikarya</taxon>
        <taxon>Ascomycota</taxon>
        <taxon>Pezizomycotina</taxon>
        <taxon>Eurotiomycetes</taxon>
        <taxon>Eurotiomycetidae</taxon>
        <taxon>Eurotiales</taxon>
        <taxon>Aspergillaceae</taxon>
        <taxon>Aspergillus</taxon>
        <taxon>Aspergillus subgen. Circumdati</taxon>
    </lineage>
</organism>
<proteinExistence type="predicted"/>
<reference evidence="2" key="2">
    <citation type="submission" date="2016-02" db="EMBL/GenBank/DDBJ databases">
        <title>Genome sequencing of Aspergillus luchuensis NBRC 4314.</title>
        <authorList>
            <person name="Yamada O."/>
        </authorList>
    </citation>
    <scope>NUCLEOTIDE SEQUENCE [LARGE SCALE GENOMIC DNA]</scope>
    <source>
        <strain evidence="2">RIB 2604</strain>
    </source>
</reference>
<comment type="caution">
    <text evidence="1">The sequence shown here is derived from an EMBL/GenBank/DDBJ whole genome shotgun (WGS) entry which is preliminary data.</text>
</comment>
<dbReference type="Proteomes" id="UP000075230">
    <property type="component" value="Unassembled WGS sequence"/>
</dbReference>
<dbReference type="EMBL" id="BCWF01000009">
    <property type="protein sequence ID" value="GAT21025.1"/>
    <property type="molecule type" value="Genomic_DNA"/>
</dbReference>
<evidence type="ECO:0000313" key="2">
    <source>
        <dbReference type="Proteomes" id="UP000075230"/>
    </source>
</evidence>
<dbReference type="AlphaFoldDB" id="A0A146F4J2"/>
<name>A0A146F4J2_ASPKA</name>
<protein>
    <submittedName>
        <fullName evidence="1">60S ribosome biogenesis protein Mak11</fullName>
    </submittedName>
</protein>
<reference evidence="1 2" key="1">
    <citation type="journal article" date="2016" name="DNA Res.">
        <title>Genome sequence of Aspergillus luchuensis NBRC 4314.</title>
        <authorList>
            <person name="Yamada O."/>
            <person name="Machida M."/>
            <person name="Hosoyama A."/>
            <person name="Goto M."/>
            <person name="Takahashi T."/>
            <person name="Futagami T."/>
            <person name="Yamagata Y."/>
            <person name="Takeuchi M."/>
            <person name="Kobayashi T."/>
            <person name="Koike H."/>
            <person name="Abe K."/>
            <person name="Asai K."/>
            <person name="Arita M."/>
            <person name="Fujita N."/>
            <person name="Fukuda K."/>
            <person name="Higa K."/>
            <person name="Horikawa H."/>
            <person name="Ishikawa T."/>
            <person name="Jinno K."/>
            <person name="Kato Y."/>
            <person name="Kirimura K."/>
            <person name="Mizutani O."/>
            <person name="Nakasone K."/>
            <person name="Sano M."/>
            <person name="Shiraishi Y."/>
            <person name="Tsukahara M."/>
            <person name="Gomi K."/>
        </authorList>
    </citation>
    <scope>NUCLEOTIDE SEQUENCE [LARGE SCALE GENOMIC DNA]</scope>
    <source>
        <strain evidence="1 2">RIB 2604</strain>
    </source>
</reference>